<dbReference type="PROSITE" id="PS51375">
    <property type="entry name" value="PPR"/>
    <property type="match status" value="3"/>
</dbReference>
<dbReference type="Pfam" id="PF13041">
    <property type="entry name" value="PPR_2"/>
    <property type="match status" value="1"/>
</dbReference>
<comment type="caution">
    <text evidence="3">The sequence shown here is derived from an EMBL/GenBank/DDBJ whole genome shotgun (WGS) entry which is preliminary data.</text>
</comment>
<dbReference type="InterPro" id="IPR002885">
    <property type="entry name" value="PPR_rpt"/>
</dbReference>
<dbReference type="GO" id="GO:0009451">
    <property type="term" value="P:RNA modification"/>
    <property type="evidence" value="ECO:0007669"/>
    <property type="project" value="InterPro"/>
</dbReference>
<dbReference type="Gene3D" id="1.25.40.10">
    <property type="entry name" value="Tetratricopeptide repeat domain"/>
    <property type="match status" value="2"/>
</dbReference>
<evidence type="ECO:0000313" key="4">
    <source>
        <dbReference type="Proteomes" id="UP000306102"/>
    </source>
</evidence>
<dbReference type="InterPro" id="IPR011990">
    <property type="entry name" value="TPR-like_helical_dom_sf"/>
</dbReference>
<keyword evidence="4" id="KW-1185">Reference proteome</keyword>
<dbReference type="NCBIfam" id="TIGR00756">
    <property type="entry name" value="PPR"/>
    <property type="match status" value="3"/>
</dbReference>
<name>A0A4S4D034_CAMSN</name>
<protein>
    <recommendedName>
        <fullName evidence="5">Pentatricopeptide repeat-containing protein</fullName>
    </recommendedName>
</protein>
<sequence>MAEKMGVLTIRGLEDMFAPLLKKWIGMVRLKKIHAQMVKFSLSQSSFLITKMVDICDQNGEIEYATLLFNQMVEPNGFLYNAMIRAYTHSHLYTTTIFVYKQMLGNPQAKDTIFPDKFTYPFLIKSCGGLVCLDLGNQVHGHACKFGLKSNTITENSLLDMYIRCDHLSDAHKLFDEMSERDVISWNSLITAHIKLGQLRSARAIFEEMPDKTIVSWTAMISGYTRIGCNAEALDVFRRMQMEGLKPDWISLIAVLPACAQLGALELGKWIHFYAEKNGTHCNLEIAVVAMERLLEFEPDDTGNYVLLSNIYANLGRWDGVSRMRKLIRSKSMKKTPGCSLIEINNVAVEFLSGDDSKPYSQDIYWTLELLALHQRKSCNLIEIVPEDESENML</sequence>
<dbReference type="Pfam" id="PF20431">
    <property type="entry name" value="E_motif"/>
    <property type="match status" value="1"/>
</dbReference>
<evidence type="ECO:0000313" key="3">
    <source>
        <dbReference type="EMBL" id="THF95083.1"/>
    </source>
</evidence>
<dbReference type="GO" id="GO:0003723">
    <property type="term" value="F:RNA binding"/>
    <property type="evidence" value="ECO:0007669"/>
    <property type="project" value="InterPro"/>
</dbReference>
<feature type="repeat" description="PPR" evidence="2">
    <location>
        <begin position="182"/>
        <end position="212"/>
    </location>
</feature>
<dbReference type="FunFam" id="1.25.40.10:FF:000348">
    <property type="entry name" value="Pentatricopeptide repeat-containing protein chloroplastic"/>
    <property type="match status" value="1"/>
</dbReference>
<keyword evidence="1" id="KW-0677">Repeat</keyword>
<gene>
    <name evidence="3" type="ORF">TEA_028970</name>
</gene>
<evidence type="ECO:0000256" key="2">
    <source>
        <dbReference type="PROSITE-ProRule" id="PRU00708"/>
    </source>
</evidence>
<dbReference type="Pfam" id="PF01535">
    <property type="entry name" value="PPR"/>
    <property type="match status" value="3"/>
</dbReference>
<evidence type="ECO:0000256" key="1">
    <source>
        <dbReference type="ARBA" id="ARBA00022737"/>
    </source>
</evidence>
<dbReference type="Proteomes" id="UP000306102">
    <property type="component" value="Unassembled WGS sequence"/>
</dbReference>
<organism evidence="3 4">
    <name type="scientific">Camellia sinensis var. sinensis</name>
    <name type="common">China tea</name>
    <dbReference type="NCBI Taxonomy" id="542762"/>
    <lineage>
        <taxon>Eukaryota</taxon>
        <taxon>Viridiplantae</taxon>
        <taxon>Streptophyta</taxon>
        <taxon>Embryophyta</taxon>
        <taxon>Tracheophyta</taxon>
        <taxon>Spermatophyta</taxon>
        <taxon>Magnoliopsida</taxon>
        <taxon>eudicotyledons</taxon>
        <taxon>Gunneridae</taxon>
        <taxon>Pentapetalae</taxon>
        <taxon>asterids</taxon>
        <taxon>Ericales</taxon>
        <taxon>Theaceae</taxon>
        <taxon>Camellia</taxon>
    </lineage>
</organism>
<reference evidence="3 4" key="1">
    <citation type="journal article" date="2018" name="Proc. Natl. Acad. Sci. U.S.A.">
        <title>Draft genome sequence of Camellia sinensis var. sinensis provides insights into the evolution of the tea genome and tea quality.</title>
        <authorList>
            <person name="Wei C."/>
            <person name="Yang H."/>
            <person name="Wang S."/>
            <person name="Zhao J."/>
            <person name="Liu C."/>
            <person name="Gao L."/>
            <person name="Xia E."/>
            <person name="Lu Y."/>
            <person name="Tai Y."/>
            <person name="She G."/>
            <person name="Sun J."/>
            <person name="Cao H."/>
            <person name="Tong W."/>
            <person name="Gao Q."/>
            <person name="Li Y."/>
            <person name="Deng W."/>
            <person name="Jiang X."/>
            <person name="Wang W."/>
            <person name="Chen Q."/>
            <person name="Zhang S."/>
            <person name="Li H."/>
            <person name="Wu J."/>
            <person name="Wang P."/>
            <person name="Li P."/>
            <person name="Shi C."/>
            <person name="Zheng F."/>
            <person name="Jian J."/>
            <person name="Huang B."/>
            <person name="Shan D."/>
            <person name="Shi M."/>
            <person name="Fang C."/>
            <person name="Yue Y."/>
            <person name="Li F."/>
            <person name="Li D."/>
            <person name="Wei S."/>
            <person name="Han B."/>
            <person name="Jiang C."/>
            <person name="Yin Y."/>
            <person name="Xia T."/>
            <person name="Zhang Z."/>
            <person name="Bennetzen J.L."/>
            <person name="Zhao S."/>
            <person name="Wan X."/>
        </authorList>
    </citation>
    <scope>NUCLEOTIDE SEQUENCE [LARGE SCALE GENOMIC DNA]</scope>
    <source>
        <strain evidence="4">cv. Shuchazao</strain>
        <tissue evidence="3">Leaf</tissue>
    </source>
</reference>
<accession>A0A4S4D034</accession>
<dbReference type="AlphaFoldDB" id="A0A4S4D034"/>
<dbReference type="InterPro" id="IPR046960">
    <property type="entry name" value="PPR_At4g14850-like_plant"/>
</dbReference>
<dbReference type="PANTHER" id="PTHR47926">
    <property type="entry name" value="PENTATRICOPEPTIDE REPEAT-CONTAINING PROTEIN"/>
    <property type="match status" value="1"/>
</dbReference>
<feature type="repeat" description="PPR" evidence="2">
    <location>
        <begin position="151"/>
        <end position="181"/>
    </location>
</feature>
<dbReference type="PANTHER" id="PTHR47926:SF415">
    <property type="entry name" value="PENTATRICOPEPTIDE REPEAT-CONTAINING PROTEIN"/>
    <property type="match status" value="1"/>
</dbReference>
<dbReference type="SUPFAM" id="SSF48452">
    <property type="entry name" value="TPR-like"/>
    <property type="match status" value="1"/>
</dbReference>
<dbReference type="InterPro" id="IPR046848">
    <property type="entry name" value="E_motif"/>
</dbReference>
<proteinExistence type="predicted"/>
<feature type="repeat" description="PPR" evidence="2">
    <location>
        <begin position="213"/>
        <end position="247"/>
    </location>
</feature>
<evidence type="ECO:0008006" key="5">
    <source>
        <dbReference type="Google" id="ProtNLM"/>
    </source>
</evidence>
<dbReference type="EMBL" id="SDRB02013371">
    <property type="protein sequence ID" value="THF95083.1"/>
    <property type="molecule type" value="Genomic_DNA"/>
</dbReference>